<organism evidence="5 6">
    <name type="scientific">Cohnella silvisoli</name>
    <dbReference type="NCBI Taxonomy" id="2873699"/>
    <lineage>
        <taxon>Bacteria</taxon>
        <taxon>Bacillati</taxon>
        <taxon>Bacillota</taxon>
        <taxon>Bacilli</taxon>
        <taxon>Bacillales</taxon>
        <taxon>Paenibacillaceae</taxon>
        <taxon>Cohnella</taxon>
    </lineage>
</organism>
<name>A0ABV1KR50_9BACL</name>
<evidence type="ECO:0000313" key="5">
    <source>
        <dbReference type="EMBL" id="MEQ4482570.1"/>
    </source>
</evidence>
<dbReference type="InterPro" id="IPR018060">
    <property type="entry name" value="HTH_AraC"/>
</dbReference>
<keyword evidence="6" id="KW-1185">Reference proteome</keyword>
<evidence type="ECO:0000256" key="2">
    <source>
        <dbReference type="ARBA" id="ARBA00023125"/>
    </source>
</evidence>
<proteinExistence type="predicted"/>
<keyword evidence="3" id="KW-0804">Transcription</keyword>
<keyword evidence="2" id="KW-0238">DNA-binding</keyword>
<dbReference type="SMART" id="SM00342">
    <property type="entry name" value="HTH_ARAC"/>
    <property type="match status" value="1"/>
</dbReference>
<dbReference type="SUPFAM" id="SSF46689">
    <property type="entry name" value="Homeodomain-like"/>
    <property type="match status" value="2"/>
</dbReference>
<dbReference type="EMBL" id="JASKHM010000004">
    <property type="protein sequence ID" value="MEQ4482570.1"/>
    <property type="molecule type" value="Genomic_DNA"/>
</dbReference>
<dbReference type="InterPro" id="IPR011051">
    <property type="entry name" value="RmlC_Cupin_sf"/>
</dbReference>
<dbReference type="InterPro" id="IPR020449">
    <property type="entry name" value="Tscrpt_reg_AraC-type_HTH"/>
</dbReference>
<evidence type="ECO:0000256" key="1">
    <source>
        <dbReference type="ARBA" id="ARBA00023015"/>
    </source>
</evidence>
<dbReference type="PANTHER" id="PTHR43280:SF28">
    <property type="entry name" value="HTH-TYPE TRANSCRIPTIONAL ACTIVATOR RHAS"/>
    <property type="match status" value="1"/>
</dbReference>
<dbReference type="Proteomes" id="UP001493487">
    <property type="component" value="Unassembled WGS sequence"/>
</dbReference>
<dbReference type="PROSITE" id="PS01124">
    <property type="entry name" value="HTH_ARAC_FAMILY_2"/>
    <property type="match status" value="1"/>
</dbReference>
<gene>
    <name evidence="5" type="ORF">QJS35_09205</name>
</gene>
<dbReference type="PRINTS" id="PR00032">
    <property type="entry name" value="HTHARAC"/>
</dbReference>
<dbReference type="InterPro" id="IPR014710">
    <property type="entry name" value="RmlC-like_jellyroll"/>
</dbReference>
<keyword evidence="1" id="KW-0805">Transcription regulation</keyword>
<dbReference type="PANTHER" id="PTHR43280">
    <property type="entry name" value="ARAC-FAMILY TRANSCRIPTIONAL REGULATOR"/>
    <property type="match status" value="1"/>
</dbReference>
<protein>
    <submittedName>
        <fullName evidence="5">AraC family transcriptional regulator</fullName>
    </submittedName>
</protein>
<sequence>MSEPVHMKSELIDKLSMMIPIIHHVGWEVRDHKWACPTQASKHEPCLEYDETQRSYFRAIPYHWMMMVIEGQVEVILKDGKYKVEKDMLVNLPPHCLHRLRVDKMAKYVWVHYNVNISDVREEAHGYADFEREQERLTGAANYRRAQVDLPVLNVVQNPQMIRKVFVAVTEEFMLEEPGYLLASRANMQLLLTLLYRNEYQEKENRHSIGISDPYIAQTVEHIHQFFAHKLTVPQLAKSINLSPNYFTSRFGELTGFSPVEYIQRLRINHAKKLMRATNYTLTEIADLLGFDSISHFSRTFHKFEGISPKAYRITIPRY</sequence>
<dbReference type="Gene3D" id="1.10.10.60">
    <property type="entry name" value="Homeodomain-like"/>
    <property type="match status" value="2"/>
</dbReference>
<dbReference type="RefSeq" id="WP_232184691.1">
    <property type="nucleotide sequence ID" value="NZ_JAIOAP010000003.1"/>
</dbReference>
<evidence type="ECO:0000259" key="4">
    <source>
        <dbReference type="PROSITE" id="PS01124"/>
    </source>
</evidence>
<comment type="caution">
    <text evidence="5">The sequence shown here is derived from an EMBL/GenBank/DDBJ whole genome shotgun (WGS) entry which is preliminary data.</text>
</comment>
<feature type="domain" description="HTH araC/xylS-type" evidence="4">
    <location>
        <begin position="217"/>
        <end position="315"/>
    </location>
</feature>
<dbReference type="Pfam" id="PF12833">
    <property type="entry name" value="HTH_18"/>
    <property type="match status" value="1"/>
</dbReference>
<dbReference type="SUPFAM" id="SSF51182">
    <property type="entry name" value="RmlC-like cupins"/>
    <property type="match status" value="1"/>
</dbReference>
<dbReference type="InterPro" id="IPR009057">
    <property type="entry name" value="Homeodomain-like_sf"/>
</dbReference>
<evidence type="ECO:0000313" key="6">
    <source>
        <dbReference type="Proteomes" id="UP001493487"/>
    </source>
</evidence>
<accession>A0ABV1KR50</accession>
<evidence type="ECO:0000256" key="3">
    <source>
        <dbReference type="ARBA" id="ARBA00023163"/>
    </source>
</evidence>
<reference evidence="5 6" key="1">
    <citation type="journal article" date="2023" name="Genome Announc.">
        <title>Pan-Genome Analyses of the Genus Cohnella and Proposal of the Novel Species Cohnella silvisoli sp. nov., Isolated from Forest Soil.</title>
        <authorList>
            <person name="Wang C."/>
            <person name="Mao L."/>
            <person name="Bao G."/>
            <person name="Zhu H."/>
        </authorList>
    </citation>
    <scope>NUCLEOTIDE SEQUENCE [LARGE SCALE GENOMIC DNA]</scope>
    <source>
        <strain evidence="5 6">NL03-T5-1</strain>
    </source>
</reference>
<dbReference type="Gene3D" id="2.60.120.10">
    <property type="entry name" value="Jelly Rolls"/>
    <property type="match status" value="1"/>
</dbReference>